<protein>
    <submittedName>
        <fullName evidence="2">Uncharacterized protein</fullName>
    </submittedName>
</protein>
<reference evidence="2 3" key="1">
    <citation type="submission" date="2019-06" db="EMBL/GenBank/DDBJ databases">
        <title>Thermomonas aquatica sp. nov., isolated from an industrial wastewater treatment plant.</title>
        <authorList>
            <person name="Jeon J.H."/>
            <person name="Park D.-S."/>
        </authorList>
    </citation>
    <scope>NUCLEOTIDE SEQUENCE [LARGE SCALE GENOMIC DNA]</scope>
    <source>
        <strain evidence="2 3">SY21</strain>
    </source>
</reference>
<organism evidence="2 3">
    <name type="scientific">Thermomonas aquatica</name>
    <dbReference type="NCBI Taxonomy" id="2202149"/>
    <lineage>
        <taxon>Bacteria</taxon>
        <taxon>Pseudomonadati</taxon>
        <taxon>Pseudomonadota</taxon>
        <taxon>Gammaproteobacteria</taxon>
        <taxon>Lysobacterales</taxon>
        <taxon>Lysobacteraceae</taxon>
        <taxon>Thermomonas</taxon>
    </lineage>
</organism>
<keyword evidence="1" id="KW-1133">Transmembrane helix</keyword>
<feature type="transmembrane region" description="Helical" evidence="1">
    <location>
        <begin position="52"/>
        <end position="73"/>
    </location>
</feature>
<accession>A0A5B7ZU93</accession>
<evidence type="ECO:0000313" key="3">
    <source>
        <dbReference type="Proteomes" id="UP000308149"/>
    </source>
</evidence>
<dbReference type="KEGG" id="thes:FHQ07_08630"/>
<dbReference type="EMBL" id="CP040871">
    <property type="protein sequence ID" value="QDA57372.1"/>
    <property type="molecule type" value="Genomic_DNA"/>
</dbReference>
<dbReference type="RefSeq" id="WP_139716423.1">
    <property type="nucleotide sequence ID" value="NZ_CP040871.1"/>
</dbReference>
<evidence type="ECO:0000313" key="2">
    <source>
        <dbReference type="EMBL" id="QDA57372.1"/>
    </source>
</evidence>
<feature type="transmembrane region" description="Helical" evidence="1">
    <location>
        <begin position="118"/>
        <end position="137"/>
    </location>
</feature>
<feature type="transmembrane region" description="Helical" evidence="1">
    <location>
        <begin position="85"/>
        <end position="106"/>
    </location>
</feature>
<keyword evidence="1" id="KW-0472">Membrane</keyword>
<dbReference type="AlphaFoldDB" id="A0A5B7ZU93"/>
<gene>
    <name evidence="2" type="ORF">FHQ07_08630</name>
</gene>
<evidence type="ECO:0000256" key="1">
    <source>
        <dbReference type="SAM" id="Phobius"/>
    </source>
</evidence>
<feature type="transmembrane region" description="Helical" evidence="1">
    <location>
        <begin position="20"/>
        <end position="40"/>
    </location>
</feature>
<keyword evidence="1" id="KW-0812">Transmembrane</keyword>
<keyword evidence="3" id="KW-1185">Reference proteome</keyword>
<dbReference type="Proteomes" id="UP000308149">
    <property type="component" value="Chromosome"/>
</dbReference>
<proteinExistence type="predicted"/>
<name>A0A5B7ZU93_9GAMM</name>
<dbReference type="OrthoDB" id="5956355at2"/>
<sequence length="142" mass="15821">MNALLARYRDSLSPALRRYYRASLWPSLLFIALAVLHKWAIRLPGLTLPVRLALVLAPVLCMAWLFACYLRFLRDCDELERRIELDALAWAAGSGLLASLVAVFLLDAGVVAWPARQVAGVSGLLLVGGYGLARMLLRRRYP</sequence>